<proteinExistence type="predicted"/>
<organism evidence="1 2">
    <name type="scientific">Trichonephila inaurata madagascariensis</name>
    <dbReference type="NCBI Taxonomy" id="2747483"/>
    <lineage>
        <taxon>Eukaryota</taxon>
        <taxon>Metazoa</taxon>
        <taxon>Ecdysozoa</taxon>
        <taxon>Arthropoda</taxon>
        <taxon>Chelicerata</taxon>
        <taxon>Arachnida</taxon>
        <taxon>Araneae</taxon>
        <taxon>Araneomorphae</taxon>
        <taxon>Entelegynae</taxon>
        <taxon>Araneoidea</taxon>
        <taxon>Nephilidae</taxon>
        <taxon>Trichonephila</taxon>
        <taxon>Trichonephila inaurata</taxon>
    </lineage>
</organism>
<accession>A0A8X6YGX0</accession>
<gene>
    <name evidence="1" type="ORF">TNIN_300421</name>
</gene>
<comment type="caution">
    <text evidence="1">The sequence shown here is derived from an EMBL/GenBank/DDBJ whole genome shotgun (WGS) entry which is preliminary data.</text>
</comment>
<protein>
    <submittedName>
        <fullName evidence="1">Uncharacterized protein</fullName>
    </submittedName>
</protein>
<dbReference type="Proteomes" id="UP000886998">
    <property type="component" value="Unassembled WGS sequence"/>
</dbReference>
<keyword evidence="2" id="KW-1185">Reference proteome</keyword>
<sequence length="103" mass="11941">MSMIQSHSGVLGFELSERLEIADHDLKEKLHLSDSDSISDSVQSLTESWRILLQNSKRLVDWTLQLNKRLSKPFSECKALLKKIFELLLKRCYAYSRNVTICI</sequence>
<evidence type="ECO:0000313" key="2">
    <source>
        <dbReference type="Proteomes" id="UP000886998"/>
    </source>
</evidence>
<reference evidence="1" key="1">
    <citation type="submission" date="2020-08" db="EMBL/GenBank/DDBJ databases">
        <title>Multicomponent nature underlies the extraordinary mechanical properties of spider dragline silk.</title>
        <authorList>
            <person name="Kono N."/>
            <person name="Nakamura H."/>
            <person name="Mori M."/>
            <person name="Yoshida Y."/>
            <person name="Ohtoshi R."/>
            <person name="Malay A.D."/>
            <person name="Moran D.A.P."/>
            <person name="Tomita M."/>
            <person name="Numata K."/>
            <person name="Arakawa K."/>
        </authorList>
    </citation>
    <scope>NUCLEOTIDE SEQUENCE</scope>
</reference>
<dbReference type="AlphaFoldDB" id="A0A8X6YGX0"/>
<name>A0A8X6YGX0_9ARAC</name>
<dbReference type="EMBL" id="BMAV01018202">
    <property type="protein sequence ID" value="GFY70367.1"/>
    <property type="molecule type" value="Genomic_DNA"/>
</dbReference>
<evidence type="ECO:0000313" key="1">
    <source>
        <dbReference type="EMBL" id="GFY70367.1"/>
    </source>
</evidence>